<keyword evidence="1" id="KW-0732">Signal</keyword>
<evidence type="ECO:0008006" key="4">
    <source>
        <dbReference type="Google" id="ProtNLM"/>
    </source>
</evidence>
<protein>
    <recommendedName>
        <fullName evidence="4">RxLR effector candidate protein</fullName>
    </recommendedName>
</protein>
<evidence type="ECO:0000313" key="2">
    <source>
        <dbReference type="EMBL" id="CAK7942962.1"/>
    </source>
</evidence>
<evidence type="ECO:0000313" key="3">
    <source>
        <dbReference type="Proteomes" id="UP001162060"/>
    </source>
</evidence>
<name>A0AAV1VBK6_9STRA</name>
<dbReference type="EMBL" id="CAKLBY020000286">
    <property type="protein sequence ID" value="CAK7942962.1"/>
    <property type="molecule type" value="Genomic_DNA"/>
</dbReference>
<organism evidence="2 3">
    <name type="scientific">Peronospora matthiolae</name>
    <dbReference type="NCBI Taxonomy" id="2874970"/>
    <lineage>
        <taxon>Eukaryota</taxon>
        <taxon>Sar</taxon>
        <taxon>Stramenopiles</taxon>
        <taxon>Oomycota</taxon>
        <taxon>Peronosporomycetes</taxon>
        <taxon>Peronosporales</taxon>
        <taxon>Peronosporaceae</taxon>
        <taxon>Peronospora</taxon>
    </lineage>
</organism>
<gene>
    <name evidence="2" type="ORF">PM001_LOCUS28112</name>
</gene>
<feature type="signal peptide" evidence="1">
    <location>
        <begin position="1"/>
        <end position="24"/>
    </location>
</feature>
<reference evidence="2" key="1">
    <citation type="submission" date="2024-01" db="EMBL/GenBank/DDBJ databases">
        <authorList>
            <person name="Webb A."/>
        </authorList>
    </citation>
    <scope>NUCLEOTIDE SEQUENCE</scope>
    <source>
        <strain evidence="2">Pm1</strain>
    </source>
</reference>
<evidence type="ECO:0000256" key="1">
    <source>
        <dbReference type="SAM" id="SignalP"/>
    </source>
</evidence>
<sequence length="254" mass="28266">MKFVNLRVVFVGGTLLTTSNGVSGTRGSKFAIPGDATHEEDLPRRLLRGHAAILGNEEERVVDFTMMGNTLGTVLGLLDEFLAALVTRNHALRPSVMEVPQDSGVLRGYHGVSNRRPSPLDDNVVLPSTGQMMDEHYIAFKNEYDTYKSKNPSATIDEQVKHLLGKVFQRPGTINSAILLQLAREKEGVDTAVLDAIEKVQFERLKDFHLDELRVGWTSPFVIPSDDSRVLNFINAFLGDLEKHRLKEKVKSLS</sequence>
<accession>A0AAV1VBK6</accession>
<dbReference type="Proteomes" id="UP001162060">
    <property type="component" value="Unassembled WGS sequence"/>
</dbReference>
<dbReference type="AlphaFoldDB" id="A0AAV1VBK6"/>
<proteinExistence type="predicted"/>
<comment type="caution">
    <text evidence="2">The sequence shown here is derived from an EMBL/GenBank/DDBJ whole genome shotgun (WGS) entry which is preliminary data.</text>
</comment>
<feature type="chain" id="PRO_5043483256" description="RxLR effector candidate protein" evidence="1">
    <location>
        <begin position="25"/>
        <end position="254"/>
    </location>
</feature>